<keyword evidence="1" id="KW-0732">Signal</keyword>
<evidence type="ECO:0000256" key="1">
    <source>
        <dbReference type="SAM" id="SignalP"/>
    </source>
</evidence>
<dbReference type="Pfam" id="PF11138">
    <property type="entry name" value="DUF2911"/>
    <property type="match status" value="1"/>
</dbReference>
<proteinExistence type="predicted"/>
<dbReference type="RefSeq" id="WP_146917764.1">
    <property type="nucleotide sequence ID" value="NZ_VORW01000006.1"/>
</dbReference>
<dbReference type="InterPro" id="IPR021314">
    <property type="entry name" value="DUF2911"/>
</dbReference>
<feature type="chain" id="PRO_5022688221" evidence="1">
    <location>
        <begin position="21"/>
        <end position="184"/>
    </location>
</feature>
<evidence type="ECO:0000313" key="2">
    <source>
        <dbReference type="EMBL" id="TXE11193.1"/>
    </source>
</evidence>
<feature type="signal peptide" evidence="1">
    <location>
        <begin position="1"/>
        <end position="20"/>
    </location>
</feature>
<organism evidence="2 3">
    <name type="scientific">Algoriphagus aquimarinus</name>
    <dbReference type="NCBI Taxonomy" id="237018"/>
    <lineage>
        <taxon>Bacteria</taxon>
        <taxon>Pseudomonadati</taxon>
        <taxon>Bacteroidota</taxon>
        <taxon>Cytophagia</taxon>
        <taxon>Cytophagales</taxon>
        <taxon>Cyclobacteriaceae</taxon>
        <taxon>Algoriphagus</taxon>
    </lineage>
</organism>
<accession>A0A5C7AU93</accession>
<dbReference type="EMBL" id="VORW01000006">
    <property type="protein sequence ID" value="TXE11193.1"/>
    <property type="molecule type" value="Genomic_DNA"/>
</dbReference>
<reference evidence="2 3" key="1">
    <citation type="submission" date="2019-08" db="EMBL/GenBank/DDBJ databases">
        <title>Genomes sequence of Algoriphagus aquimarinus ACAM450.</title>
        <authorList>
            <person name="Bowman J.P."/>
        </authorList>
    </citation>
    <scope>NUCLEOTIDE SEQUENCE [LARGE SCALE GENOMIC DNA]</scope>
    <source>
        <strain evidence="2 3">ACAM 450</strain>
    </source>
</reference>
<protein>
    <submittedName>
        <fullName evidence="2">DUF2911 domain-containing protein</fullName>
    </submittedName>
</protein>
<gene>
    <name evidence="2" type="ORF">ESV85_11640</name>
</gene>
<comment type="caution">
    <text evidence="2">The sequence shown here is derived from an EMBL/GenBank/DDBJ whole genome shotgun (WGS) entry which is preliminary data.</text>
</comment>
<name>A0A5C7AU93_9BACT</name>
<sequence>MKHLIAFLILLCSFSTLVNSQDFRGTDNSPMDVAYLPDNFAHDRKSGEEAIAKAYYSRPNKSDRIVFGGIVPFGKVWRVGANEAVEFKAFKDLTIGGEKLKAGTYSLFAIPGETEWTIIVNSDLDYWGAFKYDESKDVIRFSVDSKSIPKVVEAFSIRFEDLGNNTAVMRMGWDQTMVEIPISY</sequence>
<evidence type="ECO:0000313" key="3">
    <source>
        <dbReference type="Proteomes" id="UP000321935"/>
    </source>
</evidence>
<dbReference type="OrthoDB" id="978542at2"/>
<dbReference type="Proteomes" id="UP000321935">
    <property type="component" value="Unassembled WGS sequence"/>
</dbReference>
<dbReference type="AlphaFoldDB" id="A0A5C7AU93"/>